<feature type="transmembrane region" description="Helical" evidence="11">
    <location>
        <begin position="256"/>
        <end position="278"/>
    </location>
</feature>
<dbReference type="Pfam" id="PF02687">
    <property type="entry name" value="FtsX"/>
    <property type="match status" value="1"/>
</dbReference>
<keyword evidence="4 10" id="KW-1003">Cell membrane</keyword>
<dbReference type="InterPro" id="IPR003838">
    <property type="entry name" value="ABC3_permease_C"/>
</dbReference>
<evidence type="ECO:0000256" key="1">
    <source>
        <dbReference type="ARBA" id="ARBA00004651"/>
    </source>
</evidence>
<accession>A0ABW5P0G7</accession>
<protein>
    <recommendedName>
        <fullName evidence="3 10">Cell division protein FtsX</fullName>
    </recommendedName>
</protein>
<dbReference type="PANTHER" id="PTHR47755:SF1">
    <property type="entry name" value="CELL DIVISION PROTEIN FTSX"/>
    <property type="match status" value="1"/>
</dbReference>
<organism evidence="14 15">
    <name type="scientific">Deinococcus taklimakanensis</name>
    <dbReference type="NCBI Taxonomy" id="536443"/>
    <lineage>
        <taxon>Bacteria</taxon>
        <taxon>Thermotogati</taxon>
        <taxon>Deinococcota</taxon>
        <taxon>Deinococci</taxon>
        <taxon>Deinococcales</taxon>
        <taxon>Deinococcaceae</taxon>
        <taxon>Deinococcus</taxon>
    </lineage>
</organism>
<comment type="subcellular location">
    <subcellularLocation>
        <location evidence="1">Cell membrane</location>
        <topology evidence="1">Multi-pass membrane protein</topology>
    </subcellularLocation>
</comment>
<keyword evidence="5 10" id="KW-0132">Cell division</keyword>
<keyword evidence="9 10" id="KW-0131">Cell cycle</keyword>
<dbReference type="PANTHER" id="PTHR47755">
    <property type="entry name" value="CELL DIVISION PROTEIN FTSX"/>
    <property type="match status" value="1"/>
</dbReference>
<keyword evidence="8 10" id="KW-0472">Membrane</keyword>
<name>A0ABW5P0G7_9DEIO</name>
<dbReference type="InterPro" id="IPR040690">
    <property type="entry name" value="FtsX_ECD"/>
</dbReference>
<evidence type="ECO:0000256" key="11">
    <source>
        <dbReference type="SAM" id="Phobius"/>
    </source>
</evidence>
<dbReference type="PIRSF" id="PIRSF003097">
    <property type="entry name" value="FtsX"/>
    <property type="match status" value="1"/>
</dbReference>
<evidence type="ECO:0000256" key="2">
    <source>
        <dbReference type="ARBA" id="ARBA00007379"/>
    </source>
</evidence>
<sequence>MMYHLRQAFLAMRGNVTATLSTLMTMTLTLLMLGFVLLLTLNVNRTLENLESQVEVAAFLKDGANGEQLLSQVRALPQVREATLVDKARVLDEMTKDSPYTRDAAALVGNPFPDTLRMRVGRVEDSRAVAAAVQTLPGVEDVEYGAGYVDPTVKTLTAVRAAGYTLVGLLLLGTLFNILNAVRVAMYARRGEISVMRLLGATRGFIRMPHVLEGLFVGVTAAALSLGLLVPAYLSMARRVQQLAPVFPVVTDEKTLVPLLGGVALLGILIGLLGSLFATQRYLRELE</sequence>
<keyword evidence="7 11" id="KW-1133">Transmembrane helix</keyword>
<dbReference type="EMBL" id="JBHUMK010000006">
    <property type="protein sequence ID" value="MFD2607894.1"/>
    <property type="molecule type" value="Genomic_DNA"/>
</dbReference>
<comment type="similarity">
    <text evidence="2 10">Belongs to the ABC-4 integral membrane protein family. FtsX subfamily.</text>
</comment>
<reference evidence="15" key="1">
    <citation type="journal article" date="2019" name="Int. J. Syst. Evol. Microbiol.">
        <title>The Global Catalogue of Microorganisms (GCM) 10K type strain sequencing project: providing services to taxonomists for standard genome sequencing and annotation.</title>
        <authorList>
            <consortium name="The Broad Institute Genomics Platform"/>
            <consortium name="The Broad Institute Genome Sequencing Center for Infectious Disease"/>
            <person name="Wu L."/>
            <person name="Ma J."/>
        </authorList>
    </citation>
    <scope>NUCLEOTIDE SEQUENCE [LARGE SCALE GENOMIC DNA]</scope>
    <source>
        <strain evidence="15">KCTC 33842</strain>
    </source>
</reference>
<feature type="domain" description="ABC3 transporter permease C-terminal" evidence="12">
    <location>
        <begin position="166"/>
        <end position="284"/>
    </location>
</feature>
<feature type="transmembrane region" description="Helical" evidence="11">
    <location>
        <begin position="20"/>
        <end position="41"/>
    </location>
</feature>
<evidence type="ECO:0000256" key="5">
    <source>
        <dbReference type="ARBA" id="ARBA00022618"/>
    </source>
</evidence>
<evidence type="ECO:0000256" key="7">
    <source>
        <dbReference type="ARBA" id="ARBA00022989"/>
    </source>
</evidence>
<keyword evidence="6 11" id="KW-0812">Transmembrane</keyword>
<dbReference type="RefSeq" id="WP_386841953.1">
    <property type="nucleotide sequence ID" value="NZ_JBHUMK010000006.1"/>
</dbReference>
<evidence type="ECO:0000259" key="13">
    <source>
        <dbReference type="Pfam" id="PF18075"/>
    </source>
</evidence>
<evidence type="ECO:0000256" key="10">
    <source>
        <dbReference type="PIRNR" id="PIRNR003097"/>
    </source>
</evidence>
<proteinExistence type="inferred from homology"/>
<evidence type="ECO:0000256" key="9">
    <source>
        <dbReference type="ARBA" id="ARBA00023306"/>
    </source>
</evidence>
<gene>
    <name evidence="14" type="ORF">ACFSR9_00360</name>
</gene>
<evidence type="ECO:0000256" key="8">
    <source>
        <dbReference type="ARBA" id="ARBA00023136"/>
    </source>
</evidence>
<comment type="caution">
    <text evidence="14">The sequence shown here is derived from an EMBL/GenBank/DDBJ whole genome shotgun (WGS) entry which is preliminary data.</text>
</comment>
<evidence type="ECO:0000256" key="4">
    <source>
        <dbReference type="ARBA" id="ARBA00022475"/>
    </source>
</evidence>
<evidence type="ECO:0000313" key="14">
    <source>
        <dbReference type="EMBL" id="MFD2607894.1"/>
    </source>
</evidence>
<feature type="transmembrane region" description="Helical" evidence="11">
    <location>
        <begin position="161"/>
        <end position="182"/>
    </location>
</feature>
<dbReference type="Gene3D" id="3.30.70.3040">
    <property type="match status" value="1"/>
</dbReference>
<dbReference type="Proteomes" id="UP001597475">
    <property type="component" value="Unassembled WGS sequence"/>
</dbReference>
<keyword evidence="15" id="KW-1185">Reference proteome</keyword>
<evidence type="ECO:0000259" key="12">
    <source>
        <dbReference type="Pfam" id="PF02687"/>
    </source>
</evidence>
<evidence type="ECO:0000256" key="6">
    <source>
        <dbReference type="ARBA" id="ARBA00022692"/>
    </source>
</evidence>
<dbReference type="GO" id="GO:0051301">
    <property type="term" value="P:cell division"/>
    <property type="evidence" value="ECO:0007669"/>
    <property type="project" value="UniProtKB-KW"/>
</dbReference>
<evidence type="ECO:0000313" key="15">
    <source>
        <dbReference type="Proteomes" id="UP001597475"/>
    </source>
</evidence>
<evidence type="ECO:0000256" key="3">
    <source>
        <dbReference type="ARBA" id="ARBA00021907"/>
    </source>
</evidence>
<dbReference type="Pfam" id="PF18075">
    <property type="entry name" value="FtsX_ECD"/>
    <property type="match status" value="1"/>
</dbReference>
<dbReference type="InterPro" id="IPR004513">
    <property type="entry name" value="FtsX"/>
</dbReference>
<feature type="domain" description="FtsX extracellular" evidence="13">
    <location>
        <begin position="54"/>
        <end position="142"/>
    </location>
</feature>
<feature type="transmembrane region" description="Helical" evidence="11">
    <location>
        <begin position="215"/>
        <end position="236"/>
    </location>
</feature>